<dbReference type="InterPro" id="IPR011767">
    <property type="entry name" value="GLR_AS"/>
</dbReference>
<organism evidence="9 10">
    <name type="scientific">Grifola frondosa</name>
    <name type="common">Maitake</name>
    <name type="synonym">Polyporus frondosus</name>
    <dbReference type="NCBI Taxonomy" id="5627"/>
    <lineage>
        <taxon>Eukaryota</taxon>
        <taxon>Fungi</taxon>
        <taxon>Dikarya</taxon>
        <taxon>Basidiomycota</taxon>
        <taxon>Agaricomycotina</taxon>
        <taxon>Agaricomycetes</taxon>
        <taxon>Polyporales</taxon>
        <taxon>Grifolaceae</taxon>
        <taxon>Grifola</taxon>
    </lineage>
</organism>
<dbReference type="PROSITE" id="PS00195">
    <property type="entry name" value="GLUTAREDOXIN_1"/>
    <property type="match status" value="1"/>
</dbReference>
<keyword evidence="6" id="KW-0676">Redox-active center</keyword>
<evidence type="ECO:0000256" key="1">
    <source>
        <dbReference type="ARBA" id="ARBA00000217"/>
    </source>
</evidence>
<comment type="caution">
    <text evidence="9">The sequence shown here is derived from an EMBL/GenBank/DDBJ whole genome shotgun (WGS) entry which is preliminary data.</text>
</comment>
<dbReference type="Gene3D" id="3.40.30.10">
    <property type="entry name" value="Glutaredoxin"/>
    <property type="match status" value="1"/>
</dbReference>
<dbReference type="FunFam" id="3.40.30.10:FF:000026">
    <property type="entry name" value="Glutaredoxin 2"/>
    <property type="match status" value="1"/>
</dbReference>
<evidence type="ECO:0000256" key="7">
    <source>
        <dbReference type="ARBA" id="ARBA00035808"/>
    </source>
</evidence>
<dbReference type="CDD" id="cd03419">
    <property type="entry name" value="GRX_GRXh_1_2_like"/>
    <property type="match status" value="1"/>
</dbReference>
<dbReference type="InterPro" id="IPR036249">
    <property type="entry name" value="Thioredoxin-like_sf"/>
</dbReference>
<dbReference type="Proteomes" id="UP000092993">
    <property type="component" value="Unassembled WGS sequence"/>
</dbReference>
<accession>A0A1C7LWA4</accession>
<protein>
    <recommendedName>
        <fullName evidence="2">glutathione peroxidase</fullName>
        <ecNumber evidence="2">1.11.1.9</ecNumber>
    </recommendedName>
</protein>
<reference evidence="9 10" key="1">
    <citation type="submission" date="2016-03" db="EMBL/GenBank/DDBJ databases">
        <title>Whole genome sequencing of Grifola frondosa 9006-11.</title>
        <authorList>
            <person name="Min B."/>
            <person name="Park H."/>
            <person name="Kim J.-G."/>
            <person name="Cho H."/>
            <person name="Oh Y.-L."/>
            <person name="Kong W.-S."/>
            <person name="Choi I.-G."/>
        </authorList>
    </citation>
    <scope>NUCLEOTIDE SEQUENCE [LARGE SCALE GENOMIC DNA]</scope>
    <source>
        <strain evidence="9 10">9006-11</strain>
    </source>
</reference>
<evidence type="ECO:0000256" key="6">
    <source>
        <dbReference type="ARBA" id="ARBA00023284"/>
    </source>
</evidence>
<dbReference type="SUPFAM" id="SSF52833">
    <property type="entry name" value="Thioredoxin-like"/>
    <property type="match status" value="1"/>
</dbReference>
<dbReference type="InterPro" id="IPR002109">
    <property type="entry name" value="Glutaredoxin"/>
</dbReference>
<dbReference type="EC" id="1.11.1.9" evidence="2"/>
<comment type="catalytic activity">
    <reaction evidence="7">
        <text>1-chloro-2,4-dinitrobenzene + glutathione = 2,4-dinitrophenyl-S-glutathione + chloride + H(+)</text>
        <dbReference type="Rhea" id="RHEA:51220"/>
        <dbReference type="ChEBI" id="CHEBI:15378"/>
        <dbReference type="ChEBI" id="CHEBI:17996"/>
        <dbReference type="ChEBI" id="CHEBI:34718"/>
        <dbReference type="ChEBI" id="CHEBI:57925"/>
        <dbReference type="ChEBI" id="CHEBI:133977"/>
        <dbReference type="EC" id="2.5.1.18"/>
    </reaction>
</comment>
<evidence type="ECO:0000256" key="5">
    <source>
        <dbReference type="ARBA" id="ARBA00023157"/>
    </source>
</evidence>
<dbReference type="AlphaFoldDB" id="A0A1C7LWA4"/>
<evidence type="ECO:0000313" key="10">
    <source>
        <dbReference type="Proteomes" id="UP000092993"/>
    </source>
</evidence>
<evidence type="ECO:0000256" key="3">
    <source>
        <dbReference type="ARBA" id="ARBA00022448"/>
    </source>
</evidence>
<keyword evidence="5" id="KW-1015">Disulfide bond</keyword>
<evidence type="ECO:0000256" key="2">
    <source>
        <dbReference type="ARBA" id="ARBA00012310"/>
    </source>
</evidence>
<keyword evidence="4" id="KW-0249">Electron transport</keyword>
<keyword evidence="3" id="KW-0813">Transport</keyword>
<gene>
    <name evidence="9" type="primary">GRX1</name>
    <name evidence="9" type="ORF">A0H81_11623</name>
</gene>
<dbReference type="PRINTS" id="PR00160">
    <property type="entry name" value="GLUTAREDOXIN"/>
</dbReference>
<evidence type="ECO:0000313" key="9">
    <source>
        <dbReference type="EMBL" id="OBZ68506.1"/>
    </source>
</evidence>
<dbReference type="OMA" id="IYTSPLC"/>
<dbReference type="InterPro" id="IPR014025">
    <property type="entry name" value="Glutaredoxin_subgr"/>
</dbReference>
<dbReference type="PANTHER" id="PTHR45694">
    <property type="entry name" value="GLUTAREDOXIN 2"/>
    <property type="match status" value="1"/>
</dbReference>
<dbReference type="GO" id="GO:0004602">
    <property type="term" value="F:glutathione peroxidase activity"/>
    <property type="evidence" value="ECO:0007669"/>
    <property type="project" value="UniProtKB-EC"/>
</dbReference>
<sequence>MAVKDLVESTVADNKIAIFSKTYCPYCKRAKALFASEFPNVPTKIYELDEMDEGSDIQDYLAEKTGQRSVPNIFINQKHIGGCDTVVGLHSNGQLAQIVAA</sequence>
<proteinExistence type="predicted"/>
<dbReference type="InterPro" id="IPR011899">
    <property type="entry name" value="Glutaredoxin_euk/vir"/>
</dbReference>
<evidence type="ECO:0000259" key="8">
    <source>
        <dbReference type="Pfam" id="PF00462"/>
    </source>
</evidence>
<dbReference type="Pfam" id="PF00462">
    <property type="entry name" value="Glutaredoxin"/>
    <property type="match status" value="1"/>
</dbReference>
<dbReference type="GO" id="GO:0015038">
    <property type="term" value="F:glutathione disulfide oxidoreductase activity"/>
    <property type="evidence" value="ECO:0007669"/>
    <property type="project" value="TreeGrafter"/>
</dbReference>
<keyword evidence="10" id="KW-1185">Reference proteome</keyword>
<dbReference type="GO" id="GO:0005737">
    <property type="term" value="C:cytoplasm"/>
    <property type="evidence" value="ECO:0007669"/>
    <property type="project" value="TreeGrafter"/>
</dbReference>
<name>A0A1C7LWA4_GRIFR</name>
<dbReference type="EMBL" id="LUGG01000020">
    <property type="protein sequence ID" value="OBZ68506.1"/>
    <property type="molecule type" value="Genomic_DNA"/>
</dbReference>
<dbReference type="STRING" id="5627.A0A1C7LWA4"/>
<dbReference type="OrthoDB" id="418495at2759"/>
<dbReference type="GO" id="GO:0034599">
    <property type="term" value="P:cellular response to oxidative stress"/>
    <property type="evidence" value="ECO:0007669"/>
    <property type="project" value="TreeGrafter"/>
</dbReference>
<feature type="domain" description="Glutaredoxin" evidence="8">
    <location>
        <begin position="16"/>
        <end position="80"/>
    </location>
</feature>
<dbReference type="PROSITE" id="PS51354">
    <property type="entry name" value="GLUTAREDOXIN_2"/>
    <property type="match status" value="1"/>
</dbReference>
<evidence type="ECO:0000256" key="4">
    <source>
        <dbReference type="ARBA" id="ARBA00022982"/>
    </source>
</evidence>
<comment type="catalytic activity">
    <reaction evidence="1">
        <text>2 glutathione + H2O2 = glutathione disulfide + 2 H2O</text>
        <dbReference type="Rhea" id="RHEA:16833"/>
        <dbReference type="ChEBI" id="CHEBI:15377"/>
        <dbReference type="ChEBI" id="CHEBI:16240"/>
        <dbReference type="ChEBI" id="CHEBI:57925"/>
        <dbReference type="ChEBI" id="CHEBI:58297"/>
        <dbReference type="EC" id="1.11.1.9"/>
    </reaction>
</comment>
<dbReference type="PANTHER" id="PTHR45694:SF18">
    <property type="entry name" value="GLUTAREDOXIN-1-RELATED"/>
    <property type="match status" value="1"/>
</dbReference>
<dbReference type="NCBIfam" id="TIGR02180">
    <property type="entry name" value="GRX_euk"/>
    <property type="match status" value="1"/>
</dbReference>
<dbReference type="GO" id="GO:0004364">
    <property type="term" value="F:glutathione transferase activity"/>
    <property type="evidence" value="ECO:0007669"/>
    <property type="project" value="UniProtKB-EC"/>
</dbReference>